<evidence type="ECO:0000313" key="7">
    <source>
        <dbReference type="Proteomes" id="UP000094569"/>
    </source>
</evidence>
<dbReference type="PANTHER" id="PTHR43719:SF69">
    <property type="entry name" value="HISTIDINE KINASE G7"/>
    <property type="match status" value="1"/>
</dbReference>
<dbReference type="Gene3D" id="3.40.50.2300">
    <property type="match status" value="1"/>
</dbReference>
<dbReference type="FunFam" id="1.10.287.130:FF:000023">
    <property type="entry name" value="Sensor histidine kinase/response regulator, putative"/>
    <property type="match status" value="1"/>
</dbReference>
<dbReference type="Proteomes" id="UP000094569">
    <property type="component" value="Unassembled WGS sequence"/>
</dbReference>
<comment type="caution">
    <text evidence="6">The sequence shown here is derived from an EMBL/GenBank/DDBJ whole genome shotgun (WGS) entry which is preliminary data.</text>
</comment>
<dbReference type="EMBL" id="JXNT01000002">
    <property type="protein sequence ID" value="ODM21784.1"/>
    <property type="molecule type" value="Genomic_DNA"/>
</dbReference>
<feature type="region of interest" description="Disordered" evidence="3">
    <location>
        <begin position="398"/>
        <end position="419"/>
    </location>
</feature>
<protein>
    <submittedName>
        <fullName evidence="6">Uncharacterized protein</fullName>
    </submittedName>
</protein>
<feature type="domain" description="Histidine kinase" evidence="4">
    <location>
        <begin position="337"/>
        <end position="553"/>
    </location>
</feature>
<dbReference type="VEuPathDB" id="FungiDB:SI65_02628"/>
<dbReference type="STRING" id="573508.A0A1E3BLF8"/>
<dbReference type="CDD" id="cd00082">
    <property type="entry name" value="HisKA"/>
    <property type="match status" value="1"/>
</dbReference>
<dbReference type="SMART" id="SM00388">
    <property type="entry name" value="HisKA"/>
    <property type="match status" value="1"/>
</dbReference>
<dbReference type="SUPFAM" id="SSF52172">
    <property type="entry name" value="CheY-like"/>
    <property type="match status" value="1"/>
</dbReference>
<organism evidence="6 7">
    <name type="scientific">Aspergillus cristatus</name>
    <name type="common">Chinese Fuzhuan brick tea-fermentation fungus</name>
    <name type="synonym">Eurotium cristatum</name>
    <dbReference type="NCBI Taxonomy" id="573508"/>
    <lineage>
        <taxon>Eukaryota</taxon>
        <taxon>Fungi</taxon>
        <taxon>Dikarya</taxon>
        <taxon>Ascomycota</taxon>
        <taxon>Pezizomycotina</taxon>
        <taxon>Eurotiomycetes</taxon>
        <taxon>Eurotiomycetidae</taxon>
        <taxon>Eurotiales</taxon>
        <taxon>Aspergillaceae</taxon>
        <taxon>Aspergillus</taxon>
        <taxon>Aspergillus subgen. Aspergillus</taxon>
    </lineage>
</organism>
<proteinExistence type="predicted"/>
<dbReference type="SUPFAM" id="SSF47384">
    <property type="entry name" value="Homodimeric domain of signal transducing histidine kinase"/>
    <property type="match status" value="1"/>
</dbReference>
<feature type="region of interest" description="Disordered" evidence="3">
    <location>
        <begin position="134"/>
        <end position="159"/>
    </location>
</feature>
<feature type="compositionally biased region" description="Basic residues" evidence="3">
    <location>
        <begin position="241"/>
        <end position="252"/>
    </location>
</feature>
<dbReference type="AlphaFoldDB" id="A0A1E3BLF8"/>
<dbReference type="InterPro" id="IPR003594">
    <property type="entry name" value="HATPase_dom"/>
</dbReference>
<dbReference type="Pfam" id="PF00512">
    <property type="entry name" value="HisKA"/>
    <property type="match status" value="1"/>
</dbReference>
<keyword evidence="1 2" id="KW-0597">Phosphoprotein</keyword>
<evidence type="ECO:0000259" key="4">
    <source>
        <dbReference type="PROSITE" id="PS50109"/>
    </source>
</evidence>
<accession>A0A1E3BLF8</accession>
<dbReference type="GO" id="GO:0000155">
    <property type="term" value="F:phosphorelay sensor kinase activity"/>
    <property type="evidence" value="ECO:0007669"/>
    <property type="project" value="InterPro"/>
</dbReference>
<dbReference type="SUPFAM" id="SSF55874">
    <property type="entry name" value="ATPase domain of HSP90 chaperone/DNA topoisomerase II/histidine kinase"/>
    <property type="match status" value="1"/>
</dbReference>
<dbReference type="PANTHER" id="PTHR43719">
    <property type="entry name" value="TWO-COMPONENT HISTIDINE KINASE"/>
    <property type="match status" value="1"/>
</dbReference>
<dbReference type="SMART" id="SM00448">
    <property type="entry name" value="REC"/>
    <property type="match status" value="1"/>
</dbReference>
<evidence type="ECO:0000256" key="1">
    <source>
        <dbReference type="ARBA" id="ARBA00022553"/>
    </source>
</evidence>
<evidence type="ECO:0000259" key="5">
    <source>
        <dbReference type="PROSITE" id="PS50110"/>
    </source>
</evidence>
<feature type="region of interest" description="Disordered" evidence="3">
    <location>
        <begin position="45"/>
        <end position="84"/>
    </location>
</feature>
<feature type="region of interest" description="Disordered" evidence="3">
    <location>
        <begin position="229"/>
        <end position="252"/>
    </location>
</feature>
<dbReference type="InterPro" id="IPR011006">
    <property type="entry name" value="CheY-like_superfamily"/>
</dbReference>
<dbReference type="Pfam" id="PF00072">
    <property type="entry name" value="Response_reg"/>
    <property type="match status" value="1"/>
</dbReference>
<dbReference type="InterPro" id="IPR005467">
    <property type="entry name" value="His_kinase_dom"/>
</dbReference>
<name>A0A1E3BLF8_ASPCR</name>
<dbReference type="Gene3D" id="3.30.565.10">
    <property type="entry name" value="Histidine kinase-like ATPase, C-terminal domain"/>
    <property type="match status" value="1"/>
</dbReference>
<sequence>MVGIGSFLEGKSSLRNSWLESRWEERTASEDQEAMEGQINLAQQTKQMEDEKAQATKATKEKSATHHLRPSTKPEIEAASDWGSTTDSLSGQVADAFSRAANIAHEAIEVEGVAYFDANFGSYGSLVGLSRSDSEFSGSESSTLGDTAPRKTSHASETFTKPSEILAFSTNMSSSVNREPVDDRALAMSETLLKGLLHRYPRGKIFNFSEDGMLSSSHYTDGAFHDFSNNNSSNSNAQGVKRTRKYKQTRQRVRQNDAKALLELAPGARSIIFMPLWDSHKKRWYSGCIAWTRIPQRISSLDDELTFLFGLGDSVMAEVHRLGAEYAEHAKSDLLSSLSHELRSPLHGVFGTVELLSDTTLSAFQYAMVHAINSCASTLLDTIDHLLDYARINRLQQPGQDSTASHIGRDSSSADQSKITTSAHLPVAEDISDAFTAIQLDSILEQVVDSVFAGYAFLQDPNASSLVDDQSDPGKPDESQVTLTVEDTGVGISKRYAREELFTAFPQEDALSRGNGLGLHVTRRTVLSLGGEIKISSQKNVGTKVVTKLNLQRPPEFAPPSALLGVNVVDSTREITRGKSVAILRLGWNKADEILCSSLSKICRDWLGMDVHVHIVGTSYIVTREDMNLSSITPAPGERFAPPVIVLCSTPANASRMYAATQAGGNANVIEYISQPCGPHKLAKTLKLCRSNQQIKRESAGEQESLPIRPAISSPKVDFMRQEQYTRPLKLPEVRVAQISSPSPATLSPTQTSLNQTDTTQTVLIVDDNDINVRILVAYMKKLAYDYVVARNGLEALDAFKADPVKFKLILMDISMPVMDGLDSTKHIRDFERQELFANNNPPLRKPVTIVTLTGLGQADVQRDAIGSGMDLFLTKPVPLKKLAEIIENADAFTSAGFGFDGFDMAHEG</sequence>
<dbReference type="Pfam" id="PF02518">
    <property type="entry name" value="HATPase_c"/>
    <property type="match status" value="1"/>
</dbReference>
<keyword evidence="7" id="KW-1185">Reference proteome</keyword>
<dbReference type="InterPro" id="IPR050956">
    <property type="entry name" value="2C_system_His_kinase"/>
</dbReference>
<dbReference type="CDD" id="cd17546">
    <property type="entry name" value="REC_hyHK_CKI1_RcsC-like"/>
    <property type="match status" value="1"/>
</dbReference>
<dbReference type="InterPro" id="IPR036097">
    <property type="entry name" value="HisK_dim/P_sf"/>
</dbReference>
<dbReference type="InterPro" id="IPR004358">
    <property type="entry name" value="Sig_transdc_His_kin-like_C"/>
</dbReference>
<feature type="modified residue" description="4-aspartylphosphate" evidence="2">
    <location>
        <position position="813"/>
    </location>
</feature>
<dbReference type="InterPro" id="IPR003661">
    <property type="entry name" value="HisK_dim/P_dom"/>
</dbReference>
<dbReference type="InterPro" id="IPR036890">
    <property type="entry name" value="HATPase_C_sf"/>
</dbReference>
<evidence type="ECO:0000256" key="3">
    <source>
        <dbReference type="SAM" id="MobiDB-lite"/>
    </source>
</evidence>
<evidence type="ECO:0000256" key="2">
    <source>
        <dbReference type="PROSITE-ProRule" id="PRU00169"/>
    </source>
</evidence>
<gene>
    <name evidence="6" type="ORF">SI65_02628</name>
</gene>
<dbReference type="PROSITE" id="PS50110">
    <property type="entry name" value="RESPONSE_REGULATORY"/>
    <property type="match status" value="1"/>
</dbReference>
<feature type="compositionally biased region" description="Basic and acidic residues" evidence="3">
    <location>
        <begin position="47"/>
        <end position="64"/>
    </location>
</feature>
<reference evidence="6 7" key="1">
    <citation type="journal article" date="2016" name="BMC Genomics">
        <title>Comparative genomic and transcriptomic analyses of the Fuzhuan brick tea-fermentation fungus Aspergillus cristatus.</title>
        <authorList>
            <person name="Ge Y."/>
            <person name="Wang Y."/>
            <person name="Liu Y."/>
            <person name="Tan Y."/>
            <person name="Ren X."/>
            <person name="Zhang X."/>
            <person name="Hyde K.D."/>
            <person name="Liu Y."/>
            <person name="Liu Z."/>
        </authorList>
    </citation>
    <scope>NUCLEOTIDE SEQUENCE [LARGE SCALE GENOMIC DNA]</scope>
    <source>
        <strain evidence="6 7">GZAAS20.1005</strain>
    </source>
</reference>
<feature type="domain" description="Response regulatory" evidence="5">
    <location>
        <begin position="762"/>
        <end position="891"/>
    </location>
</feature>
<dbReference type="PRINTS" id="PR00344">
    <property type="entry name" value="BCTRLSENSOR"/>
</dbReference>
<evidence type="ECO:0000313" key="6">
    <source>
        <dbReference type="EMBL" id="ODM21784.1"/>
    </source>
</evidence>
<dbReference type="Gene3D" id="1.10.287.130">
    <property type="match status" value="1"/>
</dbReference>
<dbReference type="OrthoDB" id="303614at2759"/>
<dbReference type="InterPro" id="IPR001789">
    <property type="entry name" value="Sig_transdc_resp-reg_receiver"/>
</dbReference>
<dbReference type="PROSITE" id="PS50109">
    <property type="entry name" value="HIS_KIN"/>
    <property type="match status" value="1"/>
</dbReference>